<comment type="caution">
    <text evidence="2">The sequence shown here is derived from an EMBL/GenBank/DDBJ whole genome shotgun (WGS) entry which is preliminary data.</text>
</comment>
<evidence type="ECO:0000313" key="2">
    <source>
        <dbReference type="EMBL" id="EPX75641.1"/>
    </source>
</evidence>
<proteinExistence type="predicted"/>
<dbReference type="EMBL" id="APVH01000070">
    <property type="protein sequence ID" value="EPX75641.1"/>
    <property type="molecule type" value="Genomic_DNA"/>
</dbReference>
<feature type="region of interest" description="Disordered" evidence="1">
    <location>
        <begin position="200"/>
        <end position="305"/>
    </location>
</feature>
<gene>
    <name evidence="2" type="ORF">Salmuc_04559</name>
</gene>
<accession>S9Q2W8</accession>
<dbReference type="OrthoDB" id="7866208at2"/>
<organism evidence="2 3">
    <name type="scientific">Salipiger mucosus DSM 16094</name>
    <dbReference type="NCBI Taxonomy" id="1123237"/>
    <lineage>
        <taxon>Bacteria</taxon>
        <taxon>Pseudomonadati</taxon>
        <taxon>Pseudomonadota</taxon>
        <taxon>Alphaproteobacteria</taxon>
        <taxon>Rhodobacterales</taxon>
        <taxon>Roseobacteraceae</taxon>
        <taxon>Salipiger</taxon>
    </lineage>
</organism>
<evidence type="ECO:0000313" key="3">
    <source>
        <dbReference type="Proteomes" id="UP000015347"/>
    </source>
</evidence>
<sequence length="305" mass="33851">MILKTTRIPPSDAGKAIAYLASPGENERVDWIAGSEDALDTMADLATIAGARYAMRHQIIASNERLSTAQLAEMVGDYMREFEVPASSKELVCIVRHTKARADEGDGNGEHYHVVFPEVSEEGAYLDDSWTHLRNEKLARLAELKFGHAPVPGRHNRPVIKALQEERPDLDLKPLHAAIAAGAEAAGADPATWRPRSAFTAGAHQSYQRRQRAGRDRQPPDRVVPLYRDSPHRPTANEDPRQGGRRPRLPRSSRGDARIRGQSRRQARRLAPDRRPGPRPGRPASHVALSKAGDRPGNFRERRSP</sequence>
<feature type="compositionally biased region" description="Basic and acidic residues" evidence="1">
    <location>
        <begin position="229"/>
        <end position="242"/>
    </location>
</feature>
<protein>
    <submittedName>
        <fullName evidence="2">Uncharacterized protein</fullName>
    </submittedName>
</protein>
<reference evidence="3" key="1">
    <citation type="journal article" date="2014" name="Stand. Genomic Sci.">
        <title>Genome sequence of the exopolysaccharide-producing Salipiger mucosus type strain (DSM 16094(T)), a moderately halophilic member of the Roseobacter clade.</title>
        <authorList>
            <person name="Riedel T."/>
            <person name="Spring S."/>
            <person name="Fiebig A."/>
            <person name="Petersen J."/>
            <person name="Kyrpides N.C."/>
            <person name="Goker M."/>
            <person name="Klenk H.P."/>
        </authorList>
    </citation>
    <scope>NUCLEOTIDE SEQUENCE [LARGE SCALE GENOMIC DNA]</scope>
    <source>
        <strain evidence="3">DSM 16094</strain>
    </source>
</reference>
<dbReference type="Proteomes" id="UP000015347">
    <property type="component" value="Unassembled WGS sequence"/>
</dbReference>
<name>S9Q2W8_9RHOB</name>
<dbReference type="HOGENOM" id="CLU_911816_0_0_5"/>
<evidence type="ECO:0000256" key="1">
    <source>
        <dbReference type="SAM" id="MobiDB-lite"/>
    </source>
</evidence>
<feature type="compositionally biased region" description="Basic and acidic residues" evidence="1">
    <location>
        <begin position="292"/>
        <end position="305"/>
    </location>
</feature>
<dbReference type="RefSeq" id="WP_021121052.1">
    <property type="nucleotide sequence ID" value="NZ_KE557290.1"/>
</dbReference>
<dbReference type="STRING" id="1123237.Salmuc_04559"/>
<keyword evidence="3" id="KW-1185">Reference proteome</keyword>
<dbReference type="AlphaFoldDB" id="S9Q2W8"/>